<keyword evidence="4 9" id="KW-1133">Transmembrane helix</keyword>
<keyword evidence="5" id="KW-0297">G-protein coupled receptor</keyword>
<dbReference type="InParanoid" id="A0A1X7TV58"/>
<sequence>MAENFTFTGEFSGPAVAAVLTVYIILANGVVLSIALYQRKSWKQSSTIFFTSLILAHLVLNLLYLPFTIIFNTLATILFDRFLFIVKPHLHKRFMRPWVVLTLTIAIWILSAVFSCGPFIGLNEYVYDEQFLVCYQWFNSMMQSHYHFCFPSVCYNCNYHCDIIMDLLFYKKLLQSSVSDSRRKCVCFKERRDS</sequence>
<dbReference type="PROSITE" id="PS50262">
    <property type="entry name" value="G_PROTEIN_RECEP_F1_2"/>
    <property type="match status" value="1"/>
</dbReference>
<feature type="transmembrane region" description="Helical" evidence="9">
    <location>
        <begin position="15"/>
        <end position="37"/>
    </location>
</feature>
<keyword evidence="7" id="KW-0675">Receptor</keyword>
<proteinExistence type="predicted"/>
<dbReference type="AlphaFoldDB" id="A0A1X7TV58"/>
<evidence type="ECO:0000256" key="8">
    <source>
        <dbReference type="ARBA" id="ARBA00023224"/>
    </source>
</evidence>
<dbReference type="Pfam" id="PF00001">
    <property type="entry name" value="7tm_1"/>
    <property type="match status" value="1"/>
</dbReference>
<name>A0A1X7TV58_AMPQE</name>
<evidence type="ECO:0000313" key="11">
    <source>
        <dbReference type="EnsemblMetazoa" id="Aqu2.1.18929_001"/>
    </source>
</evidence>
<reference evidence="11" key="1">
    <citation type="submission" date="2017-05" db="UniProtKB">
        <authorList>
            <consortium name="EnsemblMetazoa"/>
        </authorList>
    </citation>
    <scope>IDENTIFICATION</scope>
</reference>
<dbReference type="InterPro" id="IPR017452">
    <property type="entry name" value="GPCR_Rhodpsn_7TM"/>
</dbReference>
<evidence type="ECO:0000256" key="2">
    <source>
        <dbReference type="ARBA" id="ARBA00022475"/>
    </source>
</evidence>
<keyword evidence="8" id="KW-0807">Transducer</keyword>
<dbReference type="GO" id="GO:0005886">
    <property type="term" value="C:plasma membrane"/>
    <property type="evidence" value="ECO:0007669"/>
    <property type="project" value="UniProtKB-SubCell"/>
</dbReference>
<feature type="transmembrane region" description="Helical" evidence="9">
    <location>
        <begin position="98"/>
        <end position="120"/>
    </location>
</feature>
<dbReference type="CDD" id="cd00637">
    <property type="entry name" value="7tm_classA_rhodopsin-like"/>
    <property type="match status" value="1"/>
</dbReference>
<evidence type="ECO:0000256" key="5">
    <source>
        <dbReference type="ARBA" id="ARBA00023040"/>
    </source>
</evidence>
<protein>
    <recommendedName>
        <fullName evidence="10">G-protein coupled receptors family 1 profile domain-containing protein</fullName>
    </recommendedName>
</protein>
<evidence type="ECO:0000256" key="3">
    <source>
        <dbReference type="ARBA" id="ARBA00022692"/>
    </source>
</evidence>
<evidence type="ECO:0000256" key="6">
    <source>
        <dbReference type="ARBA" id="ARBA00023136"/>
    </source>
</evidence>
<accession>A0A1X7TV58</accession>
<evidence type="ECO:0000259" key="10">
    <source>
        <dbReference type="PROSITE" id="PS50262"/>
    </source>
</evidence>
<keyword evidence="6 9" id="KW-0472">Membrane</keyword>
<evidence type="ECO:0000256" key="1">
    <source>
        <dbReference type="ARBA" id="ARBA00004651"/>
    </source>
</evidence>
<dbReference type="Gene3D" id="1.20.1070.10">
    <property type="entry name" value="Rhodopsin 7-helix transmembrane proteins"/>
    <property type="match status" value="1"/>
</dbReference>
<dbReference type="SUPFAM" id="SSF81321">
    <property type="entry name" value="Family A G protein-coupled receptor-like"/>
    <property type="match status" value="1"/>
</dbReference>
<dbReference type="InterPro" id="IPR000276">
    <property type="entry name" value="GPCR_Rhodpsn"/>
</dbReference>
<evidence type="ECO:0000256" key="7">
    <source>
        <dbReference type="ARBA" id="ARBA00023170"/>
    </source>
</evidence>
<evidence type="ECO:0000256" key="4">
    <source>
        <dbReference type="ARBA" id="ARBA00022989"/>
    </source>
</evidence>
<keyword evidence="3 9" id="KW-0812">Transmembrane</keyword>
<organism evidence="11">
    <name type="scientific">Amphimedon queenslandica</name>
    <name type="common">Sponge</name>
    <dbReference type="NCBI Taxonomy" id="400682"/>
    <lineage>
        <taxon>Eukaryota</taxon>
        <taxon>Metazoa</taxon>
        <taxon>Porifera</taxon>
        <taxon>Demospongiae</taxon>
        <taxon>Heteroscleromorpha</taxon>
        <taxon>Haplosclerida</taxon>
        <taxon>Niphatidae</taxon>
        <taxon>Amphimedon</taxon>
    </lineage>
</organism>
<dbReference type="EnsemblMetazoa" id="Aqu2.1.18929_001">
    <property type="protein sequence ID" value="Aqu2.1.18929_001"/>
    <property type="gene ID" value="Aqu2.1.18929"/>
</dbReference>
<dbReference type="GO" id="GO:0004930">
    <property type="term" value="F:G protein-coupled receptor activity"/>
    <property type="evidence" value="ECO:0007669"/>
    <property type="project" value="UniProtKB-KW"/>
</dbReference>
<evidence type="ECO:0000256" key="9">
    <source>
        <dbReference type="SAM" id="Phobius"/>
    </source>
</evidence>
<keyword evidence="2" id="KW-1003">Cell membrane</keyword>
<feature type="domain" description="G-protein coupled receptors family 1 profile" evidence="10">
    <location>
        <begin position="1"/>
        <end position="194"/>
    </location>
</feature>
<dbReference type="PANTHER" id="PTHR22752">
    <property type="entry name" value="G PROTEIN-COUPLED RECEPTOR"/>
    <property type="match status" value="1"/>
</dbReference>
<comment type="subcellular location">
    <subcellularLocation>
        <location evidence="1">Cell membrane</location>
        <topology evidence="1">Multi-pass membrane protein</topology>
    </subcellularLocation>
</comment>